<feature type="signal peptide" evidence="2">
    <location>
        <begin position="1"/>
        <end position="19"/>
    </location>
</feature>
<evidence type="ECO:0000256" key="1">
    <source>
        <dbReference type="SAM" id="MobiDB-lite"/>
    </source>
</evidence>
<evidence type="ECO:0000313" key="5">
    <source>
        <dbReference type="Proteomes" id="UP000593571"/>
    </source>
</evidence>
<feature type="domain" description="Fibronectin type-III" evidence="3">
    <location>
        <begin position="71"/>
        <end position="171"/>
    </location>
</feature>
<accession>A0A7J8K8N8</accession>
<evidence type="ECO:0000256" key="2">
    <source>
        <dbReference type="SAM" id="SignalP"/>
    </source>
</evidence>
<dbReference type="InterPro" id="IPR013783">
    <property type="entry name" value="Ig-like_fold"/>
</dbReference>
<dbReference type="InterPro" id="IPR036116">
    <property type="entry name" value="FN3_sf"/>
</dbReference>
<feature type="region of interest" description="Disordered" evidence="1">
    <location>
        <begin position="27"/>
        <end position="52"/>
    </location>
</feature>
<feature type="chain" id="PRO_5029757544" evidence="2">
    <location>
        <begin position="20"/>
        <end position="233"/>
    </location>
</feature>
<gene>
    <name evidence="4" type="ORF">HJG63_005225</name>
</gene>
<protein>
    <submittedName>
        <fullName evidence="4">Fibronectin type III domain containing 1</fullName>
    </submittedName>
</protein>
<dbReference type="CDD" id="cd00063">
    <property type="entry name" value="FN3"/>
    <property type="match status" value="1"/>
</dbReference>
<dbReference type="FunFam" id="2.60.40.10:FF:000778">
    <property type="entry name" value="Fibronectin type III domain containing 1"/>
    <property type="match status" value="1"/>
</dbReference>
<dbReference type="Gene3D" id="2.60.40.10">
    <property type="entry name" value="Immunoglobulins"/>
    <property type="match status" value="1"/>
</dbReference>
<dbReference type="Proteomes" id="UP000593571">
    <property type="component" value="Unassembled WGS sequence"/>
</dbReference>
<reference evidence="4 5" key="1">
    <citation type="journal article" date="2020" name="Nature">
        <title>Six reference-quality genomes reveal evolution of bat adaptations.</title>
        <authorList>
            <person name="Jebb D."/>
            <person name="Huang Z."/>
            <person name="Pippel M."/>
            <person name="Hughes G.M."/>
            <person name="Lavrichenko K."/>
            <person name="Devanna P."/>
            <person name="Winkler S."/>
            <person name="Jermiin L.S."/>
            <person name="Skirmuntt E.C."/>
            <person name="Katzourakis A."/>
            <person name="Burkitt-Gray L."/>
            <person name="Ray D.A."/>
            <person name="Sullivan K.A.M."/>
            <person name="Roscito J.G."/>
            <person name="Kirilenko B.M."/>
            <person name="Davalos L.M."/>
            <person name="Corthals A.P."/>
            <person name="Power M.L."/>
            <person name="Jones G."/>
            <person name="Ransome R.D."/>
            <person name="Dechmann D.K.N."/>
            <person name="Locatelli A.G."/>
            <person name="Puechmaille S.J."/>
            <person name="Fedrigo O."/>
            <person name="Jarvis E.D."/>
            <person name="Hiller M."/>
            <person name="Vernes S.C."/>
            <person name="Myers E.W."/>
            <person name="Teeling E.C."/>
        </authorList>
    </citation>
    <scope>NUCLEOTIDE SEQUENCE [LARGE SCALE GENOMIC DNA]</scope>
    <source>
        <strain evidence="4">MRouAeg1</strain>
        <tissue evidence="4">Muscle</tissue>
    </source>
</reference>
<dbReference type="EMBL" id="JACASE010000001">
    <property type="protein sequence ID" value="KAF6505208.1"/>
    <property type="molecule type" value="Genomic_DNA"/>
</dbReference>
<dbReference type="AlphaFoldDB" id="A0A7J8K8N8"/>
<dbReference type="PANTHER" id="PTHR23197">
    <property type="entry name" value="TARSH-RELATED FIBRONECTIN DOMAIN-CONTAINING"/>
    <property type="match status" value="1"/>
</dbReference>
<dbReference type="SMART" id="SM00060">
    <property type="entry name" value="FN3"/>
    <property type="match status" value="1"/>
</dbReference>
<evidence type="ECO:0000259" key="3">
    <source>
        <dbReference type="PROSITE" id="PS50853"/>
    </source>
</evidence>
<name>A0A7J8K8N8_ROUAE</name>
<sequence>MSIFAISVIAWWSLIFIEARPGNPDFSWQPGTKLRPVQHKPSESGHGQTARREEKLCPVHLVAVLLEKEVPNKPLRVRVRPSDDRLSVAWKAPRLSGAKSPRRSRGFLLGYGESGRKMNYVPLTRDERTHEIKKLASESVYVVSLQSLNARGRSQPVYRAALTKRKVTEEDELDVPEDISVRVMSSQSVLVAWLDPLLEKQKKAVASRYFPSFLRLSFTYERRGFSGPEKTRL</sequence>
<dbReference type="SUPFAM" id="SSF49265">
    <property type="entry name" value="Fibronectin type III"/>
    <property type="match status" value="1"/>
</dbReference>
<keyword evidence="2" id="KW-0732">Signal</keyword>
<dbReference type="PANTHER" id="PTHR23197:SF8">
    <property type="entry name" value="FIBRONECTIN TYPE III DOMAIN-CONTAINING PROTEIN 1"/>
    <property type="match status" value="1"/>
</dbReference>
<evidence type="ECO:0000313" key="4">
    <source>
        <dbReference type="EMBL" id="KAF6505208.1"/>
    </source>
</evidence>
<dbReference type="InterPro" id="IPR003961">
    <property type="entry name" value="FN3_dom"/>
</dbReference>
<dbReference type="PROSITE" id="PS50853">
    <property type="entry name" value="FN3"/>
    <property type="match status" value="1"/>
</dbReference>
<comment type="caution">
    <text evidence="4">The sequence shown here is derived from an EMBL/GenBank/DDBJ whole genome shotgun (WGS) entry which is preliminary data.</text>
</comment>
<proteinExistence type="predicted"/>
<organism evidence="4 5">
    <name type="scientific">Rousettus aegyptiacus</name>
    <name type="common">Egyptian fruit bat</name>
    <name type="synonym">Pteropus aegyptiacus</name>
    <dbReference type="NCBI Taxonomy" id="9407"/>
    <lineage>
        <taxon>Eukaryota</taxon>
        <taxon>Metazoa</taxon>
        <taxon>Chordata</taxon>
        <taxon>Craniata</taxon>
        <taxon>Vertebrata</taxon>
        <taxon>Euteleostomi</taxon>
        <taxon>Mammalia</taxon>
        <taxon>Eutheria</taxon>
        <taxon>Laurasiatheria</taxon>
        <taxon>Chiroptera</taxon>
        <taxon>Yinpterochiroptera</taxon>
        <taxon>Pteropodoidea</taxon>
        <taxon>Pteropodidae</taxon>
        <taxon>Rousettinae</taxon>
        <taxon>Rousettus</taxon>
    </lineage>
</organism>
<keyword evidence="5" id="KW-1185">Reference proteome</keyword>